<dbReference type="RefSeq" id="WP_380248253.1">
    <property type="nucleotide sequence ID" value="NZ_JBHUII010000001.1"/>
</dbReference>
<dbReference type="PANTHER" id="PTHR42745:SF1">
    <property type="entry name" value="ARABINOSE 5-PHOSPHATE ISOMERASE KDSD"/>
    <property type="match status" value="1"/>
</dbReference>
<dbReference type="PIRSF" id="PIRSF004692">
    <property type="entry name" value="KdsD_KpsF"/>
    <property type="match status" value="1"/>
</dbReference>
<evidence type="ECO:0000256" key="1">
    <source>
        <dbReference type="ARBA" id="ARBA00008165"/>
    </source>
</evidence>
<dbReference type="Pfam" id="PF01380">
    <property type="entry name" value="SIS"/>
    <property type="match status" value="1"/>
</dbReference>
<comment type="caution">
    <text evidence="9">The sequence shown here is derived from an EMBL/GenBank/DDBJ whole genome shotgun (WGS) entry which is preliminary data.</text>
</comment>
<dbReference type="InterPro" id="IPR046342">
    <property type="entry name" value="CBS_dom_sf"/>
</dbReference>
<reference evidence="10" key="1">
    <citation type="journal article" date="2019" name="Int. J. Syst. Evol. Microbiol.">
        <title>The Global Catalogue of Microorganisms (GCM) 10K type strain sequencing project: providing services to taxonomists for standard genome sequencing and annotation.</title>
        <authorList>
            <consortium name="The Broad Institute Genomics Platform"/>
            <consortium name="The Broad Institute Genome Sequencing Center for Infectious Disease"/>
            <person name="Wu L."/>
            <person name="Ma J."/>
        </authorList>
    </citation>
    <scope>NUCLEOTIDE SEQUENCE [LARGE SCALE GENOMIC DNA]</scope>
    <source>
        <strain evidence="10">CGMCC 4.7192</strain>
    </source>
</reference>
<dbReference type="InterPro" id="IPR000644">
    <property type="entry name" value="CBS_dom"/>
</dbReference>
<evidence type="ECO:0000256" key="4">
    <source>
        <dbReference type="PIRNR" id="PIRNR004692"/>
    </source>
</evidence>
<dbReference type="SUPFAM" id="SSF53697">
    <property type="entry name" value="SIS domain"/>
    <property type="match status" value="1"/>
</dbReference>
<evidence type="ECO:0000256" key="2">
    <source>
        <dbReference type="ARBA" id="ARBA00022737"/>
    </source>
</evidence>
<evidence type="ECO:0000259" key="8">
    <source>
        <dbReference type="PROSITE" id="PS51464"/>
    </source>
</evidence>
<name>A0ABW5BI76_9PROT</name>
<dbReference type="InterPro" id="IPR050986">
    <property type="entry name" value="GutQ/KpsF_isomerases"/>
</dbReference>
<dbReference type="CDD" id="cd05014">
    <property type="entry name" value="SIS_Kpsf"/>
    <property type="match status" value="1"/>
</dbReference>
<dbReference type="InterPro" id="IPR004800">
    <property type="entry name" value="KdsD/KpsF-type"/>
</dbReference>
<evidence type="ECO:0000256" key="6">
    <source>
        <dbReference type="SAM" id="MobiDB-lite"/>
    </source>
</evidence>
<dbReference type="Gene3D" id="3.10.580.10">
    <property type="entry name" value="CBS-domain"/>
    <property type="match status" value="1"/>
</dbReference>
<feature type="domain" description="SIS" evidence="8">
    <location>
        <begin position="51"/>
        <end position="194"/>
    </location>
</feature>
<evidence type="ECO:0000313" key="10">
    <source>
        <dbReference type="Proteomes" id="UP001597294"/>
    </source>
</evidence>
<gene>
    <name evidence="9" type="ORF">ACFSKO_02980</name>
</gene>
<dbReference type="PROSITE" id="PS51464">
    <property type="entry name" value="SIS"/>
    <property type="match status" value="1"/>
</dbReference>
<evidence type="ECO:0000313" key="9">
    <source>
        <dbReference type="EMBL" id="MFD2204554.1"/>
    </source>
</evidence>
<keyword evidence="3 5" id="KW-0129">CBS domain</keyword>
<dbReference type="SUPFAM" id="SSF54631">
    <property type="entry name" value="CBS-domain pair"/>
    <property type="match status" value="1"/>
</dbReference>
<dbReference type="InterPro" id="IPR035474">
    <property type="entry name" value="SIS_Kpsf"/>
</dbReference>
<feature type="domain" description="CBS" evidence="7">
    <location>
        <begin position="283"/>
        <end position="334"/>
    </location>
</feature>
<feature type="region of interest" description="Disordered" evidence="6">
    <location>
        <begin position="1"/>
        <end position="20"/>
    </location>
</feature>
<evidence type="ECO:0000256" key="5">
    <source>
        <dbReference type="PROSITE-ProRule" id="PRU00703"/>
    </source>
</evidence>
<dbReference type="EMBL" id="JBHUII010000001">
    <property type="protein sequence ID" value="MFD2204554.1"/>
    <property type="molecule type" value="Genomic_DNA"/>
</dbReference>
<dbReference type="CDD" id="cd04604">
    <property type="entry name" value="CBS_pair_SIS_assoc"/>
    <property type="match status" value="1"/>
</dbReference>
<dbReference type="NCBIfam" id="TIGR00393">
    <property type="entry name" value="kpsF"/>
    <property type="match status" value="1"/>
</dbReference>
<dbReference type="PROSITE" id="PS51371">
    <property type="entry name" value="CBS"/>
    <property type="match status" value="2"/>
</dbReference>
<dbReference type="Pfam" id="PF00571">
    <property type="entry name" value="CBS"/>
    <property type="match status" value="2"/>
</dbReference>
<organism evidence="9 10">
    <name type="scientific">Kiloniella antarctica</name>
    <dbReference type="NCBI Taxonomy" id="1550907"/>
    <lineage>
        <taxon>Bacteria</taxon>
        <taxon>Pseudomonadati</taxon>
        <taxon>Pseudomonadota</taxon>
        <taxon>Alphaproteobacteria</taxon>
        <taxon>Rhodospirillales</taxon>
        <taxon>Kiloniellaceae</taxon>
        <taxon>Kiloniella</taxon>
    </lineage>
</organism>
<comment type="similarity">
    <text evidence="1 4">Belongs to the SIS family. GutQ/KpsF subfamily.</text>
</comment>
<dbReference type="Proteomes" id="UP001597294">
    <property type="component" value="Unassembled WGS sequence"/>
</dbReference>
<sequence>MANQVRNTEPDMTQSVTDTSKALETARRVLDLEARGIQMLSKELDGNFIEALNLLLAVTGRVIISGMGKSGHIAKKIAASLASTGTPAYCVHPGEASHGDLGMITKNDAVLAMSNSGNTSELSDLITYTRRFGIPLIAMTSKRVSALAEAADVALILPSLPEACPHGLAPTTSTTMSLALGDALAIALMEQKNFQPNDFKVFHPGGSLGNKLLKVSDIMHAEQLPICPLKTSMTETILIMTNRAFGCIGVTNAKGELEGIITDGDLRRHMNSDLLSMTAEAVMTAAPKTTRPDALAAEALGQMNEGSITSLFVTDNSLPVGIIHIHDCLRAGIA</sequence>
<keyword evidence="2" id="KW-0677">Repeat</keyword>
<protein>
    <submittedName>
        <fullName evidence="9">SIS domain-containing protein</fullName>
    </submittedName>
</protein>
<accession>A0ABW5BI76</accession>
<dbReference type="InterPro" id="IPR001347">
    <property type="entry name" value="SIS_dom"/>
</dbReference>
<keyword evidence="10" id="KW-1185">Reference proteome</keyword>
<evidence type="ECO:0000259" key="7">
    <source>
        <dbReference type="PROSITE" id="PS51371"/>
    </source>
</evidence>
<dbReference type="Gene3D" id="3.40.50.10490">
    <property type="entry name" value="Glucose-6-phosphate isomerase like protein, domain 1"/>
    <property type="match status" value="1"/>
</dbReference>
<feature type="domain" description="CBS" evidence="7">
    <location>
        <begin position="219"/>
        <end position="277"/>
    </location>
</feature>
<evidence type="ECO:0000256" key="3">
    <source>
        <dbReference type="ARBA" id="ARBA00023122"/>
    </source>
</evidence>
<dbReference type="PANTHER" id="PTHR42745">
    <property type="match status" value="1"/>
</dbReference>
<dbReference type="InterPro" id="IPR046348">
    <property type="entry name" value="SIS_dom_sf"/>
</dbReference>
<proteinExistence type="inferred from homology"/>